<comment type="caution">
    <text evidence="10">Lacks conserved residue(s) required for the propagation of feature annotation.</text>
</comment>
<dbReference type="InterPro" id="IPR013824">
    <property type="entry name" value="Topo_IA_cen_sub1"/>
</dbReference>
<dbReference type="SUPFAM" id="SSF56712">
    <property type="entry name" value="Prokaryotic type I DNA topoisomerase"/>
    <property type="match status" value="1"/>
</dbReference>
<protein>
    <recommendedName>
        <fullName evidence="10">DNA topoisomerase 1</fullName>
        <ecNumber evidence="10">5.6.2.1</ecNumber>
    </recommendedName>
    <alternativeName>
        <fullName evidence="10">DNA topoisomerase I</fullName>
    </alternativeName>
</protein>
<feature type="site" description="Interaction with DNA" evidence="10">
    <location>
        <position position="148"/>
    </location>
</feature>
<dbReference type="GO" id="GO:0005694">
    <property type="term" value="C:chromosome"/>
    <property type="evidence" value="ECO:0007669"/>
    <property type="project" value="InterPro"/>
</dbReference>
<dbReference type="AlphaFoldDB" id="M4VJJ2"/>
<dbReference type="GO" id="GO:0006265">
    <property type="term" value="P:DNA topological change"/>
    <property type="evidence" value="ECO:0007669"/>
    <property type="project" value="UniProtKB-UniRule"/>
</dbReference>
<dbReference type="Pfam" id="PF01131">
    <property type="entry name" value="Topoisom_bac"/>
    <property type="match status" value="1"/>
</dbReference>
<dbReference type="EC" id="5.6.2.1" evidence="10"/>
<keyword evidence="5" id="KW-0862">Zinc</keyword>
<feature type="region of interest" description="Disordered" evidence="11">
    <location>
        <begin position="817"/>
        <end position="884"/>
    </location>
</feature>
<dbReference type="InterPro" id="IPR023405">
    <property type="entry name" value="Topo_IA_core_domain"/>
</dbReference>
<dbReference type="PROSITE" id="PS50880">
    <property type="entry name" value="TOPRIM"/>
    <property type="match status" value="1"/>
</dbReference>
<feature type="compositionally biased region" description="Basic residues" evidence="11">
    <location>
        <begin position="717"/>
        <end position="727"/>
    </location>
</feature>
<feature type="domain" description="Topo IA-type catalytic" evidence="13">
    <location>
        <begin position="134"/>
        <end position="570"/>
    </location>
</feature>
<accession>M4VJJ2</accession>
<comment type="subunit">
    <text evidence="10">Monomer.</text>
</comment>
<dbReference type="InterPro" id="IPR000380">
    <property type="entry name" value="Topo_IA"/>
</dbReference>
<feature type="region of interest" description="Interaction with DNA" evidence="10">
    <location>
        <begin position="168"/>
        <end position="173"/>
    </location>
</feature>
<dbReference type="PATRIC" id="fig|349215.9.peg.1802"/>
<evidence type="ECO:0000256" key="9">
    <source>
        <dbReference type="ARBA" id="ARBA00023235"/>
    </source>
</evidence>
<evidence type="ECO:0000256" key="1">
    <source>
        <dbReference type="ARBA" id="ARBA00000213"/>
    </source>
</evidence>
<dbReference type="InterPro" id="IPR006171">
    <property type="entry name" value="TOPRIM_dom"/>
</dbReference>
<evidence type="ECO:0000313" key="14">
    <source>
        <dbReference type="EMBL" id="AGH98660.1"/>
    </source>
</evidence>
<dbReference type="NCBIfam" id="TIGR01051">
    <property type="entry name" value="topA_bact"/>
    <property type="match status" value="1"/>
</dbReference>
<keyword evidence="8 10" id="KW-0238">DNA-binding</keyword>
<dbReference type="Proteomes" id="UP000011932">
    <property type="component" value="Chromosome"/>
</dbReference>
<dbReference type="InterPro" id="IPR013826">
    <property type="entry name" value="Topo_IA_cen_sub3"/>
</dbReference>
<dbReference type="GO" id="GO:0003677">
    <property type="term" value="F:DNA binding"/>
    <property type="evidence" value="ECO:0007669"/>
    <property type="project" value="UniProtKB-KW"/>
</dbReference>
<name>M4VJJ2_9BACT</name>
<dbReference type="InterPro" id="IPR028612">
    <property type="entry name" value="Topoisom_1_IA"/>
</dbReference>
<evidence type="ECO:0000256" key="10">
    <source>
        <dbReference type="HAMAP-Rule" id="MF_00952"/>
    </source>
</evidence>
<keyword evidence="7 10" id="KW-0799">Topoisomerase</keyword>
<comment type="similarity">
    <text evidence="2 10">Belongs to the type IA topoisomerase family.</text>
</comment>
<evidence type="ECO:0000256" key="5">
    <source>
        <dbReference type="ARBA" id="ARBA00022833"/>
    </source>
</evidence>
<keyword evidence="6" id="KW-0460">Magnesium</keyword>
<dbReference type="CDD" id="cd00186">
    <property type="entry name" value="TOP1Ac"/>
    <property type="match status" value="1"/>
</dbReference>
<feature type="site" description="Interaction with DNA" evidence="10">
    <location>
        <position position="308"/>
    </location>
</feature>
<gene>
    <name evidence="10" type="primary">topA</name>
    <name evidence="14" type="ORF">A11S_1858</name>
</gene>
<dbReference type="SMART" id="SM00437">
    <property type="entry name" value="TOP1Ac"/>
    <property type="match status" value="1"/>
</dbReference>
<reference evidence="14 15" key="1">
    <citation type="journal article" date="2013" name="ISME J.">
        <title>By their genes ye shall know them: genomic signatures of predatory bacteria.</title>
        <authorList>
            <person name="Pasternak Z."/>
            <person name="Pietrokovski S."/>
            <person name="Rotem O."/>
            <person name="Gophna U."/>
            <person name="Lurie-Weinberger M.N."/>
            <person name="Jurkevitch E."/>
        </authorList>
    </citation>
    <scope>NUCLEOTIDE SEQUENCE [LARGE SCALE GENOMIC DNA]</scope>
    <source>
        <strain evidence="14">EPB</strain>
    </source>
</reference>
<evidence type="ECO:0000256" key="4">
    <source>
        <dbReference type="ARBA" id="ARBA00022771"/>
    </source>
</evidence>
<dbReference type="InterPro" id="IPR005733">
    <property type="entry name" value="TopoI_bac-type"/>
</dbReference>
<dbReference type="EMBL" id="CP003538">
    <property type="protein sequence ID" value="AGH98660.1"/>
    <property type="molecule type" value="Genomic_DNA"/>
</dbReference>
<dbReference type="HAMAP" id="MF_00952">
    <property type="entry name" value="Topoisom_1_prok"/>
    <property type="match status" value="1"/>
</dbReference>
<feature type="active site" description="O-(5'-phospho-DNA)-tyrosine intermediate" evidence="10">
    <location>
        <position position="306"/>
    </location>
</feature>
<evidence type="ECO:0000256" key="11">
    <source>
        <dbReference type="SAM" id="MobiDB-lite"/>
    </source>
</evidence>
<keyword evidence="4" id="KW-0863">Zinc-finger</keyword>
<dbReference type="Gene3D" id="3.40.50.140">
    <property type="match status" value="1"/>
</dbReference>
<dbReference type="KEGG" id="man:A11S_1858"/>
<dbReference type="InterPro" id="IPR003601">
    <property type="entry name" value="Topo_IA_2"/>
</dbReference>
<evidence type="ECO:0000259" key="12">
    <source>
        <dbReference type="PROSITE" id="PS50880"/>
    </source>
</evidence>
<comment type="catalytic activity">
    <reaction evidence="1 10">
        <text>ATP-independent breakage of single-stranded DNA, followed by passage and rejoining.</text>
        <dbReference type="EC" id="5.6.2.1"/>
    </reaction>
</comment>
<evidence type="ECO:0000256" key="8">
    <source>
        <dbReference type="ARBA" id="ARBA00023125"/>
    </source>
</evidence>
<dbReference type="Pfam" id="PF01396">
    <property type="entry name" value="Zn_ribbon_Top1"/>
    <property type="match status" value="1"/>
</dbReference>
<dbReference type="RefSeq" id="WP_015468187.1">
    <property type="nucleotide sequence ID" value="NC_020812.1"/>
</dbReference>
<dbReference type="Gene3D" id="2.70.20.10">
    <property type="entry name" value="Topoisomerase I, domain 3"/>
    <property type="match status" value="1"/>
</dbReference>
<dbReference type="InterPro" id="IPR013497">
    <property type="entry name" value="Topo_IA_cen"/>
</dbReference>
<feature type="domain" description="Toprim" evidence="12">
    <location>
        <begin position="4"/>
        <end position="118"/>
    </location>
</feature>
<dbReference type="HOGENOM" id="CLU_002929_0_2_5"/>
<dbReference type="InterPro" id="IPR013498">
    <property type="entry name" value="Topo_IA_Znf"/>
</dbReference>
<dbReference type="Gene3D" id="1.10.290.10">
    <property type="entry name" value="Topoisomerase I, domain 4"/>
    <property type="match status" value="1"/>
</dbReference>
<feature type="compositionally biased region" description="Basic residues" evidence="11">
    <location>
        <begin position="844"/>
        <end position="877"/>
    </location>
</feature>
<dbReference type="Gene3D" id="3.30.65.10">
    <property type="entry name" value="Bacterial Topoisomerase I, domain 1"/>
    <property type="match status" value="1"/>
</dbReference>
<evidence type="ECO:0000256" key="6">
    <source>
        <dbReference type="ARBA" id="ARBA00022842"/>
    </source>
</evidence>
<dbReference type="PANTHER" id="PTHR42785">
    <property type="entry name" value="DNA TOPOISOMERASE, TYPE IA, CORE"/>
    <property type="match status" value="1"/>
</dbReference>
<dbReference type="SMART" id="SM00493">
    <property type="entry name" value="TOPRIM"/>
    <property type="match status" value="1"/>
</dbReference>
<evidence type="ECO:0000256" key="2">
    <source>
        <dbReference type="ARBA" id="ARBA00009446"/>
    </source>
</evidence>
<sequence length="884" mass="97191">MSASNLVIVESPSKAKTINKYLGPDYEVLASYGHVRDLPPKDGSVDPENGFAMLWELGDRAAKPVNDIRRAVKKAKALYLATDPDREGEAISWHVQELLNDEKLLEGKQVFRVTFNEITKKAVQEAFKHARDLDAPLVEAYLARRALDYLVGFNLSPVLWRKLPGSRSAGRVQSVALRLICERESEIEKFRADEYWTIEARLHNRDGAPFTARLTHLSGNKLDKLDIGSEAQATAAANRIRGKNLIVQNVEKKQVRRFPPAPFITSTLQQEASRKLGFGASQTMRLAQRLYEGTEIGGETVGLITYMRTDGTTLSEDAVTQCRDVIKSNYGPKYLPDAPRLYKSKAKNAQEAHEAIRPTDLSRTPDEVRMYVDDQMARLYELIWKRTMASQMENAVMDQVGADISDGTTDVVLRATGSTVAFDGFLTLYQEGQDDDETDEENRRLPVLDKGDATKLIDVAQDQHFTQPPPRYSEASLVKKMEELGIGRPSTYASILQVLQDRDYVRLDKKRFIPEDRGRLVTTFLSKFFTRYVDYDFTATLEEELDAIAAGQAHWKDALAQFWKDFSKAVGDTKNLTITEVIDNLDAELGPHFFPVVEHGKDPRVCPACNEGRLSLKLGKFGAFIGCSNYPDCRYTRPLVVPSADENAEGGDAGGESGLAAQLANAPKILGNDPVTGRAVSLRRGPYGPYVQIDPPEAPPAPAVEEKAPEVEDGTAKKGKGKAKKKKETAEKPKRQGVPKGLKLEDIDLAAALKLLELPREVGLHPETKEMIKAGIGRFGPFLVHQGSYTSIPKGDDVLTIGINRAVDLIAAKAERAANGGGRRGGWGKKKAKAEDGEAAPKKTAAKKKAPAKKAAAKKPAAKKPAAKKPAAKKTATKKPAAKE</sequence>
<feature type="region of interest" description="Disordered" evidence="11">
    <location>
        <begin position="694"/>
        <end position="738"/>
    </location>
</feature>
<keyword evidence="3" id="KW-0479">Metal-binding</keyword>
<dbReference type="SMART" id="SM00436">
    <property type="entry name" value="TOP1Bc"/>
    <property type="match status" value="1"/>
</dbReference>
<dbReference type="CDD" id="cd03363">
    <property type="entry name" value="TOPRIM_TopoIA_TopoI"/>
    <property type="match status" value="1"/>
</dbReference>
<evidence type="ECO:0000259" key="13">
    <source>
        <dbReference type="PROSITE" id="PS52039"/>
    </source>
</evidence>
<dbReference type="GO" id="GO:0003917">
    <property type="term" value="F:DNA topoisomerase type I (single strand cut, ATP-independent) activity"/>
    <property type="evidence" value="ECO:0007669"/>
    <property type="project" value="UniProtKB-UniRule"/>
</dbReference>
<evidence type="ECO:0000256" key="3">
    <source>
        <dbReference type="ARBA" id="ARBA00022723"/>
    </source>
</evidence>
<feature type="compositionally biased region" description="Basic and acidic residues" evidence="11">
    <location>
        <begin position="704"/>
        <end position="716"/>
    </location>
</feature>
<proteinExistence type="inferred from homology"/>
<dbReference type="InterPro" id="IPR013825">
    <property type="entry name" value="Topo_IA_cen_sub2"/>
</dbReference>
<feature type="site" description="Interaction with DNA" evidence="10">
    <location>
        <position position="34"/>
    </location>
</feature>
<dbReference type="Pfam" id="PF13368">
    <property type="entry name" value="Toprim_C_rpt"/>
    <property type="match status" value="2"/>
</dbReference>
<dbReference type="InterPro" id="IPR034149">
    <property type="entry name" value="TOPRIM_TopoI"/>
</dbReference>
<dbReference type="InterPro" id="IPR003602">
    <property type="entry name" value="Topo_IA_DNA-bd_dom"/>
</dbReference>
<dbReference type="STRING" id="349215.A11S_1858"/>
<evidence type="ECO:0000313" key="15">
    <source>
        <dbReference type="Proteomes" id="UP000011932"/>
    </source>
</evidence>
<feature type="site" description="Interaction with DNA" evidence="10">
    <location>
        <position position="144"/>
    </location>
</feature>
<feature type="site" description="Interaction with DNA" evidence="10">
    <location>
        <position position="160"/>
    </location>
</feature>
<dbReference type="Pfam" id="PF01751">
    <property type="entry name" value="Toprim"/>
    <property type="match status" value="1"/>
</dbReference>
<organism evidence="14 15">
    <name type="scientific">Micavibrio aeruginosavorus EPB</name>
    <dbReference type="NCBI Taxonomy" id="349215"/>
    <lineage>
        <taxon>Bacteria</taxon>
        <taxon>Pseudomonadati</taxon>
        <taxon>Bdellovibrionota</taxon>
        <taxon>Bdellovibrionia</taxon>
        <taxon>Bdellovibrionales</taxon>
        <taxon>Pseudobdellovibrionaceae</taxon>
        <taxon>Micavibrio</taxon>
    </lineage>
</organism>
<dbReference type="SUPFAM" id="SSF57783">
    <property type="entry name" value="Zinc beta-ribbon"/>
    <property type="match status" value="1"/>
</dbReference>
<dbReference type="PRINTS" id="PR00417">
    <property type="entry name" value="PRTPISMRASEI"/>
</dbReference>
<dbReference type="PROSITE" id="PS52039">
    <property type="entry name" value="TOPO_IA_2"/>
    <property type="match status" value="1"/>
</dbReference>
<evidence type="ECO:0000256" key="7">
    <source>
        <dbReference type="ARBA" id="ARBA00023029"/>
    </source>
</evidence>
<dbReference type="PANTHER" id="PTHR42785:SF1">
    <property type="entry name" value="DNA TOPOISOMERASE"/>
    <property type="match status" value="1"/>
</dbReference>
<dbReference type="Gene3D" id="1.10.460.10">
    <property type="entry name" value="Topoisomerase I, domain 2"/>
    <property type="match status" value="1"/>
</dbReference>
<dbReference type="InterPro" id="IPR023406">
    <property type="entry name" value="Topo_IA_AS"/>
</dbReference>
<feature type="site" description="Interaction with DNA" evidence="10">
    <location>
        <position position="145"/>
    </location>
</feature>
<feature type="site" description="Interaction with DNA" evidence="10">
    <location>
        <position position="502"/>
    </location>
</feature>
<comment type="function">
    <text evidence="10">Releases the supercoiling and torsional tension of DNA, which is introduced during the DNA replication and transcription, by transiently cleaving and rejoining one strand of the DNA duplex. Introduces a single-strand break via transesterification at a target site in duplex DNA. The scissile phosphodiester is attacked by the catalytic tyrosine of the enzyme, resulting in the formation of a DNA-(5'-phosphotyrosyl)-enzyme intermediate and the expulsion of a 3'-OH DNA strand. The free DNA strand then undergoes passage around the unbroken strand, thus removing DNA supercoils. Finally, in the religation step, the DNA 3'-OH attacks the covalent intermediate to expel the active-site tyrosine and restore the DNA phosphodiester backbone.</text>
</comment>
<dbReference type="InterPro" id="IPR025589">
    <property type="entry name" value="Toprim_C_rpt"/>
</dbReference>
<keyword evidence="9 10" id="KW-0413">Isomerase</keyword>
<dbReference type="PROSITE" id="PS00396">
    <property type="entry name" value="TOPO_IA_1"/>
    <property type="match status" value="1"/>
</dbReference>
<dbReference type="GO" id="GO:0008270">
    <property type="term" value="F:zinc ion binding"/>
    <property type="evidence" value="ECO:0007669"/>
    <property type="project" value="UniProtKB-KW"/>
</dbReference>
<dbReference type="OrthoDB" id="9804262at2"/>